<keyword evidence="4" id="KW-0436">Ligase</keyword>
<keyword evidence="2" id="KW-0067">ATP-binding</keyword>
<dbReference type="GO" id="GO:0005783">
    <property type="term" value="C:endoplasmic reticulum"/>
    <property type="evidence" value="ECO:0007669"/>
    <property type="project" value="TreeGrafter"/>
</dbReference>
<dbReference type="PANTHER" id="PTHR43272:SF33">
    <property type="entry name" value="AMP-BINDING DOMAIN-CONTAINING PROTEIN-RELATED"/>
    <property type="match status" value="1"/>
</dbReference>
<dbReference type="GO" id="GO:0004467">
    <property type="term" value="F:long-chain fatty acid-CoA ligase activity"/>
    <property type="evidence" value="ECO:0007669"/>
    <property type="project" value="TreeGrafter"/>
</dbReference>
<keyword evidence="5" id="KW-1185">Reference proteome</keyword>
<dbReference type="STRING" id="869754.A0A1A0H833"/>
<dbReference type="AlphaFoldDB" id="A0A1A0H833"/>
<comment type="caution">
    <text evidence="4">The sequence shown here is derived from an EMBL/GenBank/DDBJ whole genome shotgun (WGS) entry which is preliminary data.</text>
</comment>
<organism evidence="4 5">
    <name type="scientific">Metschnikowia bicuspidata var. bicuspidata NRRL YB-4993</name>
    <dbReference type="NCBI Taxonomy" id="869754"/>
    <lineage>
        <taxon>Eukaryota</taxon>
        <taxon>Fungi</taxon>
        <taxon>Dikarya</taxon>
        <taxon>Ascomycota</taxon>
        <taxon>Saccharomycotina</taxon>
        <taxon>Pichiomycetes</taxon>
        <taxon>Metschnikowiaceae</taxon>
        <taxon>Metschnikowia</taxon>
    </lineage>
</organism>
<proteinExistence type="predicted"/>
<feature type="domain" description="AMP-dependent synthetase/ligase" evidence="3">
    <location>
        <begin position="151"/>
        <end position="530"/>
    </location>
</feature>
<dbReference type="Pfam" id="PF00501">
    <property type="entry name" value="AMP-binding"/>
    <property type="match status" value="1"/>
</dbReference>
<accession>A0A1A0H833</accession>
<dbReference type="OrthoDB" id="1700726at2759"/>
<evidence type="ECO:0000256" key="2">
    <source>
        <dbReference type="ARBA" id="ARBA00022840"/>
    </source>
</evidence>
<dbReference type="GO" id="GO:0005524">
    <property type="term" value="F:ATP binding"/>
    <property type="evidence" value="ECO:0007669"/>
    <property type="project" value="UniProtKB-KW"/>
</dbReference>
<name>A0A1A0H833_9ASCO</name>
<dbReference type="GO" id="GO:0016020">
    <property type="term" value="C:membrane"/>
    <property type="evidence" value="ECO:0007669"/>
    <property type="project" value="TreeGrafter"/>
</dbReference>
<dbReference type="InterPro" id="IPR000873">
    <property type="entry name" value="AMP-dep_synth/lig_dom"/>
</dbReference>
<dbReference type="RefSeq" id="XP_018710577.1">
    <property type="nucleotide sequence ID" value="XM_018856198.1"/>
</dbReference>
<evidence type="ECO:0000256" key="1">
    <source>
        <dbReference type="ARBA" id="ARBA00022741"/>
    </source>
</evidence>
<dbReference type="InterPro" id="IPR042099">
    <property type="entry name" value="ANL_N_sf"/>
</dbReference>
<sequence>MTSLFPQSKKTIFLEIKEGMPLDPFSMSEAYPILGTKEEGYSPIYRNMRTQEGLISTPHPSITTLKHVFDVGKENFPNSNCIGVRTLQTDGSYGVYKWENYSQIDEIQKKFGAGVFFILQNNPFITESEAHSKIMEHHNVVKEQEMSFILTIYSHNRREWCITDLACSEYSITNTSLYDTLGKDTAEHILGLTESPIVVCSKDKIEQLIILKENNPELLSNLIAVVLMDRLSPLDDAMIQRSKLAKIAVYDFDQVVELGGLSPVVAEHPTAETVYTISFTSGTTSMPKGVVLTHANAVSGVTFCLSGLKINDEPRFYCFLPLAHIYQRMVTNYAYLIGSAMGMPQSASPLGLIDDLKELKPHSLALVPRVFTKLESAIKAQTINNTDKPILQKLFANAVKAKTEMMLQADGAEGRHIFYDRLIGLLRKKLGFTDIISVSSGSAPISVETVKFLKSTLNMGFSQGYGLTESFAGVCGSLPYEADPGSCGPVSITTEIKLRDLPVMNYTSEDAGGPRGELMLRGPQIFREYYKDPQETAKVKDNEGWFSTGDVASIDKKTGRIFIIDRVKNFFKIAQGEYITPEKIENTYLSAFPLLSQILVHGDSLKTYLVSIIGVDPETIKPWIKKNFEKSQFTNESIIRFMNEDEVKVRFLKDMNASVGDSLHGFERVHNLRIAIEPMKIEDDIITPTMKIKRVKASKFFLKEFSEMYEEGSLLRVHDTKL</sequence>
<dbReference type="InterPro" id="IPR020845">
    <property type="entry name" value="AMP-binding_CS"/>
</dbReference>
<reference evidence="4 5" key="1">
    <citation type="submission" date="2016-05" db="EMBL/GenBank/DDBJ databases">
        <title>Comparative genomics of biotechnologically important yeasts.</title>
        <authorList>
            <consortium name="DOE Joint Genome Institute"/>
            <person name="Riley R."/>
            <person name="Haridas S."/>
            <person name="Wolfe K.H."/>
            <person name="Lopes M.R."/>
            <person name="Hittinger C.T."/>
            <person name="Goker M."/>
            <person name="Salamov A."/>
            <person name="Wisecaver J."/>
            <person name="Long T.M."/>
            <person name="Aerts A.L."/>
            <person name="Barry K."/>
            <person name="Choi C."/>
            <person name="Clum A."/>
            <person name="Coughlan A.Y."/>
            <person name="Deshpande S."/>
            <person name="Douglass A.P."/>
            <person name="Hanson S.J."/>
            <person name="Klenk H.-P."/>
            <person name="LaButti K."/>
            <person name="Lapidus A."/>
            <person name="Lindquist E."/>
            <person name="Lipzen A."/>
            <person name="Meier-kolthoff J.P."/>
            <person name="Ohm R.A."/>
            <person name="Otillar R.P."/>
            <person name="Pangilinan J."/>
            <person name="Peng Y."/>
            <person name="Rokas A."/>
            <person name="Rosa C.A."/>
            <person name="Scheuner C."/>
            <person name="Sibirny A.A."/>
            <person name="Slot J.C."/>
            <person name="Stielow J.B."/>
            <person name="Sun H."/>
            <person name="Kurtzman C.P."/>
            <person name="Blackwell M."/>
            <person name="Grigoriev I.V."/>
            <person name="Jeffries T.W."/>
        </authorList>
    </citation>
    <scope>NUCLEOTIDE SEQUENCE [LARGE SCALE GENOMIC DNA]</scope>
    <source>
        <strain evidence="4 5">NRRL YB-4993</strain>
    </source>
</reference>
<protein>
    <submittedName>
        <fullName evidence="4">Long-chain-fatty-acid CoA ligase</fullName>
    </submittedName>
</protein>
<evidence type="ECO:0000313" key="4">
    <source>
        <dbReference type="EMBL" id="OBA20052.1"/>
    </source>
</evidence>
<dbReference type="EMBL" id="LXTC01000005">
    <property type="protein sequence ID" value="OBA20052.1"/>
    <property type="molecule type" value="Genomic_DNA"/>
</dbReference>
<evidence type="ECO:0000259" key="3">
    <source>
        <dbReference type="Pfam" id="PF00501"/>
    </source>
</evidence>
<evidence type="ECO:0000313" key="5">
    <source>
        <dbReference type="Proteomes" id="UP000092555"/>
    </source>
</evidence>
<keyword evidence="1" id="KW-0547">Nucleotide-binding</keyword>
<dbReference type="SUPFAM" id="SSF56801">
    <property type="entry name" value="Acetyl-CoA synthetase-like"/>
    <property type="match status" value="1"/>
</dbReference>
<dbReference type="PROSITE" id="PS00455">
    <property type="entry name" value="AMP_BINDING"/>
    <property type="match status" value="1"/>
</dbReference>
<dbReference type="PANTHER" id="PTHR43272">
    <property type="entry name" value="LONG-CHAIN-FATTY-ACID--COA LIGASE"/>
    <property type="match status" value="1"/>
</dbReference>
<dbReference type="Proteomes" id="UP000092555">
    <property type="component" value="Unassembled WGS sequence"/>
</dbReference>
<dbReference type="Gene3D" id="3.40.50.12780">
    <property type="entry name" value="N-terminal domain of ligase-like"/>
    <property type="match status" value="1"/>
</dbReference>
<dbReference type="GeneID" id="30029174"/>
<gene>
    <name evidence="4" type="ORF">METBIDRAFT_33031</name>
</gene>